<name>A0AAW1J0S9_POPJA</name>
<reference evidence="2 3" key="1">
    <citation type="journal article" date="2024" name="BMC Genomics">
        <title>De novo assembly and annotation of Popillia japonica's genome with initial clues to its potential as an invasive pest.</title>
        <authorList>
            <person name="Cucini C."/>
            <person name="Boschi S."/>
            <person name="Funari R."/>
            <person name="Cardaioli E."/>
            <person name="Iannotti N."/>
            <person name="Marturano G."/>
            <person name="Paoli F."/>
            <person name="Bruttini M."/>
            <person name="Carapelli A."/>
            <person name="Frati F."/>
            <person name="Nardi F."/>
        </authorList>
    </citation>
    <scope>NUCLEOTIDE SEQUENCE [LARGE SCALE GENOMIC DNA]</scope>
    <source>
        <strain evidence="2">DMR45628</strain>
    </source>
</reference>
<feature type="compositionally biased region" description="Pro residues" evidence="1">
    <location>
        <begin position="98"/>
        <end position="107"/>
    </location>
</feature>
<proteinExistence type="predicted"/>
<evidence type="ECO:0000313" key="2">
    <source>
        <dbReference type="EMBL" id="KAK9696111.1"/>
    </source>
</evidence>
<dbReference type="Proteomes" id="UP001458880">
    <property type="component" value="Unassembled WGS sequence"/>
</dbReference>
<keyword evidence="3" id="KW-1185">Reference proteome</keyword>
<sequence length="123" mass="14209">MSLFHEVSVSLNNGPERAVTIDLSDTYIYIHFDENEILALQHEKCIPCRYKVAIDIFVFYTNNYEVQLRFGNSTDKMNFKTLTFPYWKYEDDNLMPTKSPPSPPQTNVPPNSLTSTPSNEPLL</sequence>
<dbReference type="EMBL" id="JASPKY010000461">
    <property type="protein sequence ID" value="KAK9696111.1"/>
    <property type="molecule type" value="Genomic_DNA"/>
</dbReference>
<evidence type="ECO:0000256" key="1">
    <source>
        <dbReference type="SAM" id="MobiDB-lite"/>
    </source>
</evidence>
<feature type="compositionally biased region" description="Polar residues" evidence="1">
    <location>
        <begin position="113"/>
        <end position="123"/>
    </location>
</feature>
<dbReference type="AlphaFoldDB" id="A0AAW1J0S9"/>
<evidence type="ECO:0000313" key="3">
    <source>
        <dbReference type="Proteomes" id="UP001458880"/>
    </source>
</evidence>
<organism evidence="2 3">
    <name type="scientific">Popillia japonica</name>
    <name type="common">Japanese beetle</name>
    <dbReference type="NCBI Taxonomy" id="7064"/>
    <lineage>
        <taxon>Eukaryota</taxon>
        <taxon>Metazoa</taxon>
        <taxon>Ecdysozoa</taxon>
        <taxon>Arthropoda</taxon>
        <taxon>Hexapoda</taxon>
        <taxon>Insecta</taxon>
        <taxon>Pterygota</taxon>
        <taxon>Neoptera</taxon>
        <taxon>Endopterygota</taxon>
        <taxon>Coleoptera</taxon>
        <taxon>Polyphaga</taxon>
        <taxon>Scarabaeiformia</taxon>
        <taxon>Scarabaeidae</taxon>
        <taxon>Rutelinae</taxon>
        <taxon>Popillia</taxon>
    </lineage>
</organism>
<protein>
    <recommendedName>
        <fullName evidence="4">Galectin</fullName>
    </recommendedName>
</protein>
<gene>
    <name evidence="2" type="ORF">QE152_g32123</name>
</gene>
<evidence type="ECO:0008006" key="4">
    <source>
        <dbReference type="Google" id="ProtNLM"/>
    </source>
</evidence>
<accession>A0AAW1J0S9</accession>
<comment type="caution">
    <text evidence="2">The sequence shown here is derived from an EMBL/GenBank/DDBJ whole genome shotgun (WGS) entry which is preliminary data.</text>
</comment>
<feature type="region of interest" description="Disordered" evidence="1">
    <location>
        <begin position="95"/>
        <end position="123"/>
    </location>
</feature>